<dbReference type="AlphaFoldDB" id="A0A2P2QS64"/>
<dbReference type="EMBL" id="GGEC01089375">
    <property type="protein sequence ID" value="MBX69859.1"/>
    <property type="molecule type" value="Transcribed_RNA"/>
</dbReference>
<evidence type="ECO:0000313" key="1">
    <source>
        <dbReference type="EMBL" id="MBX69859.1"/>
    </source>
</evidence>
<protein>
    <submittedName>
        <fullName evidence="1">Uncharacterized protein</fullName>
    </submittedName>
</protein>
<reference evidence="1" key="1">
    <citation type="submission" date="2018-02" db="EMBL/GenBank/DDBJ databases">
        <title>Rhizophora mucronata_Transcriptome.</title>
        <authorList>
            <person name="Meera S.P."/>
            <person name="Sreeshan A."/>
            <person name="Augustine A."/>
        </authorList>
    </citation>
    <scope>NUCLEOTIDE SEQUENCE</scope>
    <source>
        <tissue evidence="1">Leaf</tissue>
    </source>
</reference>
<name>A0A2P2QS64_RHIMU</name>
<organism evidence="1">
    <name type="scientific">Rhizophora mucronata</name>
    <name type="common">Asiatic mangrove</name>
    <dbReference type="NCBI Taxonomy" id="61149"/>
    <lineage>
        <taxon>Eukaryota</taxon>
        <taxon>Viridiplantae</taxon>
        <taxon>Streptophyta</taxon>
        <taxon>Embryophyta</taxon>
        <taxon>Tracheophyta</taxon>
        <taxon>Spermatophyta</taxon>
        <taxon>Magnoliopsida</taxon>
        <taxon>eudicotyledons</taxon>
        <taxon>Gunneridae</taxon>
        <taxon>Pentapetalae</taxon>
        <taxon>rosids</taxon>
        <taxon>fabids</taxon>
        <taxon>Malpighiales</taxon>
        <taxon>Rhizophoraceae</taxon>
        <taxon>Rhizophora</taxon>
    </lineage>
</organism>
<proteinExistence type="predicted"/>
<accession>A0A2P2QS64</accession>
<sequence length="45" mass="4881">MKLCIEPISSHILIQSPFAITKIQSLFAITKSPEDLCGCNISCEG</sequence>